<dbReference type="GeneID" id="92073403"/>
<proteinExistence type="predicted"/>
<name>A0ABR1QLN7_9PEZI</name>
<evidence type="ECO:0000256" key="1">
    <source>
        <dbReference type="SAM" id="MobiDB-lite"/>
    </source>
</evidence>
<comment type="caution">
    <text evidence="2">The sequence shown here is derived from an EMBL/GenBank/DDBJ whole genome shotgun (WGS) entry which is preliminary data.</text>
</comment>
<dbReference type="RefSeq" id="XP_066702968.1">
    <property type="nucleotide sequence ID" value="XM_066840341.1"/>
</dbReference>
<organism evidence="2 3">
    <name type="scientific">Apiospora aurea</name>
    <dbReference type="NCBI Taxonomy" id="335848"/>
    <lineage>
        <taxon>Eukaryota</taxon>
        <taxon>Fungi</taxon>
        <taxon>Dikarya</taxon>
        <taxon>Ascomycota</taxon>
        <taxon>Pezizomycotina</taxon>
        <taxon>Sordariomycetes</taxon>
        <taxon>Xylariomycetidae</taxon>
        <taxon>Amphisphaeriales</taxon>
        <taxon>Apiosporaceae</taxon>
        <taxon>Apiospora</taxon>
    </lineage>
</organism>
<accession>A0ABR1QLN7</accession>
<feature type="region of interest" description="Disordered" evidence="1">
    <location>
        <begin position="419"/>
        <end position="460"/>
    </location>
</feature>
<evidence type="ECO:0000313" key="3">
    <source>
        <dbReference type="Proteomes" id="UP001391051"/>
    </source>
</evidence>
<gene>
    <name evidence="2" type="ORF">PG986_004119</name>
</gene>
<evidence type="ECO:0000313" key="2">
    <source>
        <dbReference type="EMBL" id="KAK7959265.1"/>
    </source>
</evidence>
<sequence length="491" mass="52966">MDLPNVDALLVTADNPARTDLEGMDHVRRAALHNYLLHHAWAAESRPAAQLYASGKTFFNDNHPDGWRARALRPRIHPSLAAFLDTALLRPISETWSQDHEGVGPEGLFFWASGINADDPEGFFDQGAADLHDEDPDSLVCLYGCNEGGESGGGLYYHQPSHRAAVFLDMWDHDYAMPVAAHPELWHPLETILSNWIELIRIGKVAVVPEHAPDRLLGSGDGLWKWRPYGEGQVATCVGAWDRLCNAIEARIISAPGGGSDSADMERKALLAPSVLDAAAVPARCFARDFLTRARRPRFQCIAPGLLLPPEDEREFAASQPLSGLARESREAVPPVCLFPAALRGEDGRANEVEVTMETANGFYYSCRDVLTKESISSSSSLVVPAGVYSESVRTNGLDCAAEGFRLLLPYPLEVGEGLVPGKSEDEEDSGARATGRPSVGVRGTSCSSTGSSPLAAGTDVPSGWRGCLSTGAHWLNGTFDGSVVRDRAED</sequence>
<dbReference type="Proteomes" id="UP001391051">
    <property type="component" value="Unassembled WGS sequence"/>
</dbReference>
<reference evidence="2 3" key="1">
    <citation type="submission" date="2023-01" db="EMBL/GenBank/DDBJ databases">
        <title>Analysis of 21 Apiospora genomes using comparative genomics revels a genus with tremendous synthesis potential of carbohydrate active enzymes and secondary metabolites.</title>
        <authorList>
            <person name="Sorensen T."/>
        </authorList>
    </citation>
    <scope>NUCLEOTIDE SEQUENCE [LARGE SCALE GENOMIC DNA]</scope>
    <source>
        <strain evidence="2 3">CBS 24483</strain>
    </source>
</reference>
<dbReference type="EMBL" id="JAQQWE010000003">
    <property type="protein sequence ID" value="KAK7959265.1"/>
    <property type="molecule type" value="Genomic_DNA"/>
</dbReference>
<keyword evidence="3" id="KW-1185">Reference proteome</keyword>
<protein>
    <submittedName>
        <fullName evidence="2">Uncharacterized protein</fullName>
    </submittedName>
</protein>